<dbReference type="Pfam" id="PF23562">
    <property type="entry name" value="AMP-binding_C_3"/>
    <property type="match status" value="1"/>
</dbReference>
<dbReference type="Gene3D" id="3.40.50.12780">
    <property type="entry name" value="N-terminal domain of ligase-like"/>
    <property type="match status" value="2"/>
</dbReference>
<gene>
    <name evidence="3" type="ORF">EHO57_06825</name>
    <name evidence="4" type="ORF">EHQ53_05990</name>
</gene>
<organism evidence="3 6">
    <name type="scientific">Leptospira langatensis</name>
    <dbReference type="NCBI Taxonomy" id="2484983"/>
    <lineage>
        <taxon>Bacteria</taxon>
        <taxon>Pseudomonadati</taxon>
        <taxon>Spirochaetota</taxon>
        <taxon>Spirochaetia</taxon>
        <taxon>Leptospirales</taxon>
        <taxon>Leptospiraceae</taxon>
        <taxon>Leptospira</taxon>
    </lineage>
</organism>
<dbReference type="PANTHER" id="PTHR43813">
    <property type="entry name" value="ACYL-ACTIVATING ENZYME 16, CHLOROPLASTIC-RELATED"/>
    <property type="match status" value="1"/>
</dbReference>
<dbReference type="InterPro" id="IPR000873">
    <property type="entry name" value="AMP-dep_synth/lig_dom"/>
</dbReference>
<protein>
    <submittedName>
        <fullName evidence="3">Long-chain fatty acid--CoA ligase</fullName>
    </submittedName>
</protein>
<name>A0A5F1ZW26_9LEPT</name>
<dbReference type="SUPFAM" id="SSF56801">
    <property type="entry name" value="Acetyl-CoA synthetase-like"/>
    <property type="match status" value="1"/>
</dbReference>
<accession>A0A5F1ZW26</accession>
<feature type="domain" description="AMP-dependent synthetase/ligase" evidence="2">
    <location>
        <begin position="12"/>
        <end position="512"/>
    </location>
</feature>
<dbReference type="OrthoDB" id="311554at2"/>
<keyword evidence="1" id="KW-0472">Membrane</keyword>
<dbReference type="EMBL" id="RQER01000004">
    <property type="protein sequence ID" value="TGK03009.1"/>
    <property type="molecule type" value="Genomic_DNA"/>
</dbReference>
<dbReference type="InterPro" id="IPR052987">
    <property type="entry name" value="Chloroplast_AMP-bd_Enzymes"/>
</dbReference>
<reference evidence="3 6" key="2">
    <citation type="journal article" date="2019" name="PLoS Negl. Trop. Dis.">
        <title>Revisiting the worldwide diversity of Leptospira species in the environment.</title>
        <authorList>
            <person name="Vincent A.T."/>
            <person name="Schiettekatte O."/>
            <person name="Bourhy P."/>
            <person name="Veyrier F.J."/>
            <person name="Picardeau M."/>
        </authorList>
    </citation>
    <scope>NUCLEOTIDE SEQUENCE [LARGE SCALE GENOMIC DNA]</scope>
    <source>
        <strain evidence="4">201702690</strain>
        <strain evidence="3 6">SSW18</strain>
    </source>
</reference>
<dbReference type="Proteomes" id="UP000297946">
    <property type="component" value="Unassembled WGS sequence"/>
</dbReference>
<dbReference type="PROSITE" id="PS00455">
    <property type="entry name" value="AMP_BINDING"/>
    <property type="match status" value="1"/>
</dbReference>
<evidence type="ECO:0000259" key="2">
    <source>
        <dbReference type="Pfam" id="PF00501"/>
    </source>
</evidence>
<evidence type="ECO:0000313" key="5">
    <source>
        <dbReference type="Proteomes" id="UP000297273"/>
    </source>
</evidence>
<dbReference type="InterPro" id="IPR042099">
    <property type="entry name" value="ANL_N_sf"/>
</dbReference>
<dbReference type="InterPro" id="IPR020845">
    <property type="entry name" value="AMP-binding_CS"/>
</dbReference>
<sequence length="685" mass="77045">MYKNLADMYLKAAESFGERPAFWSKDETKEYKATTFKQLVDLGLALSEALIDLGVKAREHIGVLADNRLEWIIVDAAVLFSGCANVPRGTDVTDSEMDYILNHSEASVVFLENDKMYEKFLKNKAKVKGVETLIIMDKDSKIKTKGVLHLYDLVEKGKQLRAKGGHKAEKRIDAIKPDDLFTLIYTSGTTGMPKGVMLMHSNMIHQMEHVVPLILKKSMIKEDDSMLSILPVWHIFERVVEYSAISLGIATFYTKVSDLRNDLAKARPSFMASAPRVWESIYTGIYNRINDPKQTPPVRKFLFNAAYFFSKTYHAGVRFLSGREVDYTNRNILQSLGLGIKAIVQVLLTGPFTVSFISAVAYSYIKMYEPGLGFLSPVLLTIAILALIFNYKTLDAVVLAKIRQATGGRLRGTLSGGGALQRHVDNFFNDIGLLVLEGYGMTESAPVISVRHYDYPIIGSVGYIVPKTELQLRDENGNVLTHINDQKQILAGKLGVKGIVHIKGPQVMKGYYKNPEVTKKTIVDGWLNTGDIGFINYKYTLTLTGRAKETVVLLGGENVEPVPIENRMDESPYIKQSMVFGQDQKVLGAIIVPDLEVLKPWLEQNGIAAKDLKDLIENPKVIDFFKKEIREYNSTKHGFKSFELIQHVVIAPKPFEVGDELTNLLKMKRHVITEKYQKRIDKVYK</sequence>
<feature type="transmembrane region" description="Helical" evidence="1">
    <location>
        <begin position="342"/>
        <end position="365"/>
    </location>
</feature>
<keyword evidence="3" id="KW-0436">Ligase</keyword>
<dbReference type="EMBL" id="RQGC01000004">
    <property type="protein sequence ID" value="TGL41765.1"/>
    <property type="molecule type" value="Genomic_DNA"/>
</dbReference>
<comment type="caution">
    <text evidence="3">The sequence shown here is derived from an EMBL/GenBank/DDBJ whole genome shotgun (WGS) entry which is preliminary data.</text>
</comment>
<keyword evidence="1" id="KW-1133">Transmembrane helix</keyword>
<proteinExistence type="predicted"/>
<keyword evidence="5" id="KW-1185">Reference proteome</keyword>
<dbReference type="Proteomes" id="UP000297273">
    <property type="component" value="Unassembled WGS sequence"/>
</dbReference>
<evidence type="ECO:0000256" key="1">
    <source>
        <dbReference type="SAM" id="Phobius"/>
    </source>
</evidence>
<evidence type="ECO:0000313" key="6">
    <source>
        <dbReference type="Proteomes" id="UP000297946"/>
    </source>
</evidence>
<keyword evidence="1" id="KW-0812">Transmembrane</keyword>
<evidence type="ECO:0000313" key="4">
    <source>
        <dbReference type="EMBL" id="TGL41765.1"/>
    </source>
</evidence>
<dbReference type="RefSeq" id="WP_135644134.1">
    <property type="nucleotide sequence ID" value="NZ_RQER01000004.1"/>
</dbReference>
<evidence type="ECO:0000313" key="3">
    <source>
        <dbReference type="EMBL" id="TGK03009.1"/>
    </source>
</evidence>
<dbReference type="PANTHER" id="PTHR43813:SF1">
    <property type="entry name" value="ACYL-ACTIVATING ENZYME 16, CHLOROPLASTIC-RELATED"/>
    <property type="match status" value="1"/>
</dbReference>
<dbReference type="AlphaFoldDB" id="A0A5F1ZW26"/>
<dbReference type="GO" id="GO:0016874">
    <property type="term" value="F:ligase activity"/>
    <property type="evidence" value="ECO:0007669"/>
    <property type="project" value="UniProtKB-KW"/>
</dbReference>
<dbReference type="Pfam" id="PF00501">
    <property type="entry name" value="AMP-binding"/>
    <property type="match status" value="1"/>
</dbReference>
<reference evidence="4" key="1">
    <citation type="submission" date="2018-10" db="EMBL/GenBank/DDBJ databases">
        <authorList>
            <person name="Vincent A.T."/>
            <person name="Schiettekatte O."/>
            <person name="Bourhy P."/>
            <person name="Veyrier F.J."/>
            <person name="Picardeau M."/>
        </authorList>
    </citation>
    <scope>NUCLEOTIDE SEQUENCE</scope>
    <source>
        <strain evidence="4">201702690</strain>
    </source>
</reference>
<feature type="transmembrane region" description="Helical" evidence="1">
    <location>
        <begin position="371"/>
        <end position="391"/>
    </location>
</feature>